<evidence type="ECO:0000313" key="1">
    <source>
        <dbReference type="EMBL" id="MBB6033059.1"/>
    </source>
</evidence>
<organism evidence="1 2">
    <name type="scientific">Phytomonospora endophytica</name>
    <dbReference type="NCBI Taxonomy" id="714109"/>
    <lineage>
        <taxon>Bacteria</taxon>
        <taxon>Bacillati</taxon>
        <taxon>Actinomycetota</taxon>
        <taxon>Actinomycetes</taxon>
        <taxon>Micromonosporales</taxon>
        <taxon>Micromonosporaceae</taxon>
        <taxon>Phytomonospora</taxon>
    </lineage>
</organism>
<protein>
    <submittedName>
        <fullName evidence="1">Excisionase family DNA binding protein</fullName>
    </submittedName>
</protein>
<accession>A0A841FK93</accession>
<keyword evidence="2" id="KW-1185">Reference proteome</keyword>
<evidence type="ECO:0000313" key="2">
    <source>
        <dbReference type="Proteomes" id="UP000548476"/>
    </source>
</evidence>
<comment type="caution">
    <text evidence="1">The sequence shown here is derived from an EMBL/GenBank/DDBJ whole genome shotgun (WGS) entry which is preliminary data.</text>
</comment>
<gene>
    <name evidence="1" type="ORF">HNR73_000906</name>
</gene>
<name>A0A841FK93_9ACTN</name>
<dbReference type="Proteomes" id="UP000548476">
    <property type="component" value="Unassembled WGS sequence"/>
</dbReference>
<reference evidence="1 2" key="1">
    <citation type="submission" date="2020-08" db="EMBL/GenBank/DDBJ databases">
        <title>Genomic Encyclopedia of Type Strains, Phase IV (KMG-IV): sequencing the most valuable type-strain genomes for metagenomic binning, comparative biology and taxonomic classification.</title>
        <authorList>
            <person name="Goeker M."/>
        </authorList>
    </citation>
    <scope>NUCLEOTIDE SEQUENCE [LARGE SCALE GENOMIC DNA]</scope>
    <source>
        <strain evidence="1 2">YIM 65646</strain>
    </source>
</reference>
<sequence length="225" mass="24678">MDISVAEAAGRLGVSRQQVLAFIQAGRLAARKVGAQWILDDAGLAPVARSFRSRPMAARIAWGFVALLDGMPVPWLRAEEASRLRARLRGRPSMEQAAWWLSRRSELHRFAGHRSALPLVLDAPEVLPTGASAGNNDIVDLALVEAYVPAEQVEDIAGRFFLASPAEPGDANVVLRVPKEIWPFDASPGPACVAFDLWDSGEDRSQESARRLYERALDSWETPTR</sequence>
<proteinExistence type="predicted"/>
<dbReference type="AlphaFoldDB" id="A0A841FK93"/>
<dbReference type="EMBL" id="JACHGT010000002">
    <property type="protein sequence ID" value="MBB6033059.1"/>
    <property type="molecule type" value="Genomic_DNA"/>
</dbReference>
<dbReference type="RefSeq" id="WP_184785974.1">
    <property type="nucleotide sequence ID" value="NZ_BONT01000022.1"/>
</dbReference>